<accession>C4FJD1</accession>
<evidence type="ECO:0000256" key="4">
    <source>
        <dbReference type="ARBA" id="ARBA00022679"/>
    </source>
</evidence>
<comment type="caution">
    <text evidence="13">The sequence shown here is derived from an EMBL/GenBank/DDBJ whole genome shotgun (WGS) entry which is preliminary data.</text>
</comment>
<dbReference type="GO" id="GO:0016020">
    <property type="term" value="C:membrane"/>
    <property type="evidence" value="ECO:0007669"/>
    <property type="project" value="UniProtKB-SubCell"/>
</dbReference>
<evidence type="ECO:0000256" key="5">
    <source>
        <dbReference type="ARBA" id="ARBA00022692"/>
    </source>
</evidence>
<protein>
    <submittedName>
        <fullName evidence="13">CDP-alcohol phosphatidyltransferase</fullName>
    </submittedName>
</protein>
<keyword evidence="14" id="KW-1185">Reference proteome</keyword>
<dbReference type="PROSITE" id="PS00379">
    <property type="entry name" value="CDP_ALCOHOL_P_TRANSF"/>
    <property type="match status" value="1"/>
</dbReference>
<keyword evidence="9" id="KW-0594">Phospholipid biosynthesis</keyword>
<evidence type="ECO:0000256" key="9">
    <source>
        <dbReference type="ARBA" id="ARBA00023209"/>
    </source>
</evidence>
<comment type="similarity">
    <text evidence="2 11">Belongs to the CDP-alcohol phosphatidyltransferase class-I family.</text>
</comment>
<keyword evidence="7" id="KW-0443">Lipid metabolism</keyword>
<dbReference type="RefSeq" id="WP_007546416.1">
    <property type="nucleotide sequence ID" value="NZ_ABZS01000050.1"/>
</dbReference>
<keyword evidence="8 12" id="KW-0472">Membrane</keyword>
<dbReference type="OrthoDB" id="9785831at2"/>
<keyword evidence="4 11" id="KW-0808">Transferase</keyword>
<keyword evidence="10" id="KW-1208">Phospholipid metabolism</keyword>
<dbReference type="GO" id="GO:0016780">
    <property type="term" value="F:phosphotransferase activity, for other substituted phosphate groups"/>
    <property type="evidence" value="ECO:0007669"/>
    <property type="project" value="InterPro"/>
</dbReference>
<reference evidence="13 14" key="1">
    <citation type="submission" date="2009-04" db="EMBL/GenBank/DDBJ databases">
        <authorList>
            <person name="Reysenbach A.-L."/>
            <person name="Heidelberg J.F."/>
            <person name="Nelson W.C."/>
        </authorList>
    </citation>
    <scope>NUCLEOTIDE SEQUENCE [LARGE SCALE GENOMIC DNA]</scope>
    <source>
        <strain evidence="13 14">SS-5</strain>
    </source>
</reference>
<evidence type="ECO:0000256" key="11">
    <source>
        <dbReference type="RuleBase" id="RU003750"/>
    </source>
</evidence>
<keyword evidence="6 12" id="KW-1133">Transmembrane helix</keyword>
<evidence type="ECO:0000256" key="3">
    <source>
        <dbReference type="ARBA" id="ARBA00022516"/>
    </source>
</evidence>
<feature type="transmembrane region" description="Helical" evidence="12">
    <location>
        <begin position="112"/>
        <end position="132"/>
    </location>
</feature>
<dbReference type="AlphaFoldDB" id="C4FJD1"/>
<organism evidence="13 14">
    <name type="scientific">Sulfurihydrogenibium yellowstonense SS-5</name>
    <dbReference type="NCBI Taxonomy" id="432331"/>
    <lineage>
        <taxon>Bacteria</taxon>
        <taxon>Pseudomonadati</taxon>
        <taxon>Aquificota</taxon>
        <taxon>Aquificia</taxon>
        <taxon>Aquificales</taxon>
        <taxon>Hydrogenothermaceae</taxon>
        <taxon>Sulfurihydrogenibium</taxon>
    </lineage>
</organism>
<dbReference type="Pfam" id="PF01066">
    <property type="entry name" value="CDP-OH_P_transf"/>
    <property type="match status" value="1"/>
</dbReference>
<dbReference type="InterPro" id="IPR000462">
    <property type="entry name" value="CDP-OH_P_trans"/>
</dbReference>
<dbReference type="PANTHER" id="PTHR14269:SF62">
    <property type="entry name" value="CDP-DIACYLGLYCEROL--GLYCEROL-3-PHOSPHATE 3-PHOSPHATIDYLTRANSFERASE 1, CHLOROPLASTIC"/>
    <property type="match status" value="1"/>
</dbReference>
<dbReference type="Gene3D" id="1.20.120.1760">
    <property type="match status" value="1"/>
</dbReference>
<evidence type="ECO:0000256" key="6">
    <source>
        <dbReference type="ARBA" id="ARBA00022989"/>
    </source>
</evidence>
<feature type="transmembrane region" description="Helical" evidence="12">
    <location>
        <begin position="153"/>
        <end position="173"/>
    </location>
</feature>
<name>C4FJD1_9AQUI</name>
<feature type="transmembrane region" description="Helical" evidence="12">
    <location>
        <begin position="32"/>
        <end position="49"/>
    </location>
</feature>
<evidence type="ECO:0000313" key="13">
    <source>
        <dbReference type="EMBL" id="EEP60817.1"/>
    </source>
</evidence>
<proteinExistence type="inferred from homology"/>
<dbReference type="EMBL" id="ABZS01000050">
    <property type="protein sequence ID" value="EEP60817.1"/>
    <property type="molecule type" value="Genomic_DNA"/>
</dbReference>
<keyword evidence="3" id="KW-0444">Lipid biosynthesis</keyword>
<comment type="subcellular location">
    <subcellularLocation>
        <location evidence="1">Membrane</location>
        <topology evidence="1">Multi-pass membrane protein</topology>
    </subcellularLocation>
</comment>
<evidence type="ECO:0000313" key="14">
    <source>
        <dbReference type="Proteomes" id="UP000005540"/>
    </source>
</evidence>
<keyword evidence="5 12" id="KW-0812">Transmembrane</keyword>
<evidence type="ECO:0000256" key="8">
    <source>
        <dbReference type="ARBA" id="ARBA00023136"/>
    </source>
</evidence>
<dbReference type="InterPro" id="IPR048254">
    <property type="entry name" value="CDP_ALCOHOL_P_TRANSF_CS"/>
</dbReference>
<evidence type="ECO:0000256" key="10">
    <source>
        <dbReference type="ARBA" id="ARBA00023264"/>
    </source>
</evidence>
<evidence type="ECO:0000256" key="7">
    <source>
        <dbReference type="ARBA" id="ARBA00023098"/>
    </source>
</evidence>
<dbReference type="InterPro" id="IPR043130">
    <property type="entry name" value="CDP-OH_PTrfase_TM_dom"/>
</dbReference>
<gene>
    <name evidence="13" type="ORF">SULYE_0678</name>
</gene>
<dbReference type="GO" id="GO:0046474">
    <property type="term" value="P:glycerophospholipid biosynthetic process"/>
    <property type="evidence" value="ECO:0007669"/>
    <property type="project" value="TreeGrafter"/>
</dbReference>
<evidence type="ECO:0000256" key="12">
    <source>
        <dbReference type="SAM" id="Phobius"/>
    </source>
</evidence>
<feature type="transmembrane region" description="Helical" evidence="12">
    <location>
        <begin position="55"/>
        <end position="73"/>
    </location>
</feature>
<dbReference type="InterPro" id="IPR050324">
    <property type="entry name" value="CDP-alcohol_PTase-I"/>
</dbReference>
<evidence type="ECO:0000256" key="2">
    <source>
        <dbReference type="ARBA" id="ARBA00010441"/>
    </source>
</evidence>
<evidence type="ECO:0000256" key="1">
    <source>
        <dbReference type="ARBA" id="ARBA00004141"/>
    </source>
</evidence>
<dbReference type="Proteomes" id="UP000005540">
    <property type="component" value="Unassembled WGS sequence"/>
</dbReference>
<dbReference type="PANTHER" id="PTHR14269">
    <property type="entry name" value="CDP-DIACYLGLYCEROL--GLYCEROL-3-PHOSPHATE 3-PHOSPHATIDYLTRANSFERASE-RELATED"/>
    <property type="match status" value="1"/>
</dbReference>
<sequence>MSQFIKNIKPIWEEKTAPVVDFLYRLNITPNFLTICGLILIFIGSYFIYLNYLFIAGIFILFGNIFDALDGYLARKYNKTSTFGAFLDSVIDRYSDVVPIFVLIYLYKDDDLFFLIGAAAIIGSFMTSYTRARCEGLGYECKIGAFERPERSIFLIIGLLSGMVFYSILLIAIGSNFTAFQRIFYFYKESSKL</sequence>